<dbReference type="Pfam" id="PF03799">
    <property type="entry name" value="FtsQ_DivIB_C"/>
    <property type="match status" value="1"/>
</dbReference>
<dbReference type="EMBL" id="DTMF01000178">
    <property type="protein sequence ID" value="HGF34158.1"/>
    <property type="molecule type" value="Genomic_DNA"/>
</dbReference>
<feature type="compositionally biased region" description="Basic residues" evidence="9">
    <location>
        <begin position="16"/>
        <end position="37"/>
    </location>
</feature>
<dbReference type="InterPro" id="IPR026579">
    <property type="entry name" value="FtsQ"/>
</dbReference>
<evidence type="ECO:0000256" key="6">
    <source>
        <dbReference type="ARBA" id="ARBA00022989"/>
    </source>
</evidence>
<evidence type="ECO:0000256" key="2">
    <source>
        <dbReference type="ARBA" id="ARBA00022475"/>
    </source>
</evidence>
<evidence type="ECO:0000259" key="10">
    <source>
        <dbReference type="PROSITE" id="PS51779"/>
    </source>
</evidence>
<dbReference type="PROSITE" id="PS51779">
    <property type="entry name" value="POTRA"/>
    <property type="match status" value="1"/>
</dbReference>
<feature type="region of interest" description="Disordered" evidence="9">
    <location>
        <begin position="1"/>
        <end position="37"/>
    </location>
</feature>
<evidence type="ECO:0000256" key="3">
    <source>
        <dbReference type="ARBA" id="ARBA00022519"/>
    </source>
</evidence>
<accession>A0A7C3UXQ5</accession>
<keyword evidence="6" id="KW-1133">Transmembrane helix</keyword>
<dbReference type="AlphaFoldDB" id="A0A7C3UXQ5"/>
<dbReference type="Pfam" id="PF08478">
    <property type="entry name" value="POTRA_1"/>
    <property type="match status" value="1"/>
</dbReference>
<evidence type="ECO:0000313" key="11">
    <source>
        <dbReference type="EMBL" id="HGF34158.1"/>
    </source>
</evidence>
<keyword evidence="7" id="KW-0472">Membrane</keyword>
<dbReference type="PANTHER" id="PTHR35851">
    <property type="entry name" value="CELL DIVISION PROTEIN FTSQ"/>
    <property type="match status" value="1"/>
</dbReference>
<evidence type="ECO:0000256" key="1">
    <source>
        <dbReference type="ARBA" id="ARBA00004370"/>
    </source>
</evidence>
<evidence type="ECO:0000256" key="8">
    <source>
        <dbReference type="ARBA" id="ARBA00023306"/>
    </source>
</evidence>
<evidence type="ECO:0000256" key="4">
    <source>
        <dbReference type="ARBA" id="ARBA00022618"/>
    </source>
</evidence>
<protein>
    <submittedName>
        <fullName evidence="11">FtsQ-type POTRA domain-containing protein</fullName>
    </submittedName>
</protein>
<dbReference type="InterPro" id="IPR034746">
    <property type="entry name" value="POTRA"/>
</dbReference>
<reference evidence="11" key="1">
    <citation type="journal article" date="2020" name="mSystems">
        <title>Genome- and Community-Level Interaction Insights into Carbon Utilization and Element Cycling Functions of Hydrothermarchaeota in Hydrothermal Sediment.</title>
        <authorList>
            <person name="Zhou Z."/>
            <person name="Liu Y."/>
            <person name="Xu W."/>
            <person name="Pan J."/>
            <person name="Luo Z.H."/>
            <person name="Li M."/>
        </authorList>
    </citation>
    <scope>NUCLEOTIDE SEQUENCE [LARGE SCALE GENOMIC DNA]</scope>
    <source>
        <strain evidence="11">SpSt-897</strain>
    </source>
</reference>
<feature type="domain" description="POTRA" evidence="10">
    <location>
        <begin position="78"/>
        <end position="146"/>
    </location>
</feature>
<dbReference type="GO" id="GO:0016020">
    <property type="term" value="C:membrane"/>
    <property type="evidence" value="ECO:0007669"/>
    <property type="project" value="UniProtKB-SubCell"/>
</dbReference>
<evidence type="ECO:0000256" key="9">
    <source>
        <dbReference type="SAM" id="MobiDB-lite"/>
    </source>
</evidence>
<dbReference type="PANTHER" id="PTHR35851:SF1">
    <property type="entry name" value="CELL DIVISION PROTEIN FTSQ"/>
    <property type="match status" value="1"/>
</dbReference>
<evidence type="ECO:0000256" key="5">
    <source>
        <dbReference type="ARBA" id="ARBA00022692"/>
    </source>
</evidence>
<evidence type="ECO:0000256" key="7">
    <source>
        <dbReference type="ARBA" id="ARBA00023136"/>
    </source>
</evidence>
<name>A0A7C3UXQ5_9BACT</name>
<comment type="subcellular location">
    <subcellularLocation>
        <location evidence="1">Membrane</location>
    </subcellularLocation>
</comment>
<sequence length="296" mass="33967">MPRPSRPSRLIPQQPVRKKQSLLRRSQRRNTKRRRREPKRMWPGILWCALGLTGLAGISLGLVLLYYQLLTCSLFYIKDNNNIEITGIQRFTRAQILEMAQLDARTNLLALKPALVEQALQTHPWIAKAELERHWPNRLTLRITERTPMAFVQLEDLYYIDQTGSLFRPASPGDPHDFPVITGLTRDYFPAGQSSPSTLVSQTLKLLELLQESTEPIKSSMVAEINVDPERGFTLYLSGLKTSLYLGFSELPEKIEKLTKVWPFLAQRGYLAHAGRINLDHPQRLLLTLREMEATN</sequence>
<keyword evidence="4" id="KW-0132">Cell division</keyword>
<gene>
    <name evidence="11" type="ORF">ENW96_07180</name>
</gene>
<comment type="caution">
    <text evidence="11">The sequence shown here is derived from an EMBL/GenBank/DDBJ whole genome shotgun (WGS) entry which is preliminary data.</text>
</comment>
<keyword evidence="3" id="KW-0997">Cell inner membrane</keyword>
<organism evidence="11">
    <name type="scientific">Desulfobacca acetoxidans</name>
    <dbReference type="NCBI Taxonomy" id="60893"/>
    <lineage>
        <taxon>Bacteria</taxon>
        <taxon>Pseudomonadati</taxon>
        <taxon>Thermodesulfobacteriota</taxon>
        <taxon>Desulfobaccia</taxon>
        <taxon>Desulfobaccales</taxon>
        <taxon>Desulfobaccaceae</taxon>
        <taxon>Desulfobacca</taxon>
    </lineage>
</organism>
<dbReference type="Gene3D" id="3.10.20.310">
    <property type="entry name" value="membrane protein fhac"/>
    <property type="match status" value="1"/>
</dbReference>
<keyword evidence="5" id="KW-0812">Transmembrane</keyword>
<dbReference type="InterPro" id="IPR013685">
    <property type="entry name" value="POTRA_FtsQ_type"/>
</dbReference>
<dbReference type="GO" id="GO:0090529">
    <property type="term" value="P:cell septum assembly"/>
    <property type="evidence" value="ECO:0007669"/>
    <property type="project" value="InterPro"/>
</dbReference>
<proteinExistence type="predicted"/>
<keyword evidence="8" id="KW-0131">Cell cycle</keyword>
<dbReference type="InterPro" id="IPR005548">
    <property type="entry name" value="Cell_div_FtsQ/DivIB_C"/>
</dbReference>
<keyword evidence="2" id="KW-1003">Cell membrane</keyword>